<comment type="caution">
    <text evidence="2">The sequence shown here is derived from an EMBL/GenBank/DDBJ whole genome shotgun (WGS) entry which is preliminary data.</text>
</comment>
<name>A0AA37WX74_9GAMM</name>
<dbReference type="EMBL" id="BSPO01000003">
    <property type="protein sequence ID" value="GLS84032.1"/>
    <property type="molecule type" value="Genomic_DNA"/>
</dbReference>
<dbReference type="CDD" id="cd04301">
    <property type="entry name" value="NAT_SF"/>
    <property type="match status" value="1"/>
</dbReference>
<organism evidence="2 3">
    <name type="scientific">Paraferrimonas haliotis</name>
    <dbReference type="NCBI Taxonomy" id="2013866"/>
    <lineage>
        <taxon>Bacteria</taxon>
        <taxon>Pseudomonadati</taxon>
        <taxon>Pseudomonadota</taxon>
        <taxon>Gammaproteobacteria</taxon>
        <taxon>Alteromonadales</taxon>
        <taxon>Ferrimonadaceae</taxon>
        <taxon>Paraferrimonas</taxon>
    </lineage>
</organism>
<sequence>MSQSSQVSIYYLEMLQFEQAKLITAAQDMTVVEAKLDEFQFNRYLYQLVGQHWQWHDKLNHSEQQWRNYVERPQLRTWVGYCQGSIAGYFELEFDSDGNTEIKYFGLAPKFIGKGYGGYLLSQAIEKAWQQTSTKRLWVHTCTLDHPKALTNYQARGFKLYKTELDNS</sequence>
<dbReference type="InterPro" id="IPR000182">
    <property type="entry name" value="GNAT_dom"/>
</dbReference>
<evidence type="ECO:0000259" key="1">
    <source>
        <dbReference type="PROSITE" id="PS51186"/>
    </source>
</evidence>
<accession>A0AA37WX74</accession>
<gene>
    <name evidence="2" type="ORF">GCM10007894_20090</name>
</gene>
<evidence type="ECO:0000313" key="2">
    <source>
        <dbReference type="EMBL" id="GLS84032.1"/>
    </source>
</evidence>
<reference evidence="2 3" key="1">
    <citation type="journal article" date="2014" name="Int. J. Syst. Evol. Microbiol.">
        <title>Complete genome sequence of Corynebacterium casei LMG S-19264T (=DSM 44701T), isolated from a smear-ripened cheese.</title>
        <authorList>
            <consortium name="US DOE Joint Genome Institute (JGI-PGF)"/>
            <person name="Walter F."/>
            <person name="Albersmeier A."/>
            <person name="Kalinowski J."/>
            <person name="Ruckert C."/>
        </authorList>
    </citation>
    <scope>NUCLEOTIDE SEQUENCE [LARGE SCALE GENOMIC DNA]</scope>
    <source>
        <strain evidence="2 3">NBRC 112785</strain>
    </source>
</reference>
<dbReference type="Gene3D" id="3.40.630.30">
    <property type="match status" value="1"/>
</dbReference>
<keyword evidence="3" id="KW-1185">Reference proteome</keyword>
<proteinExistence type="predicted"/>
<protein>
    <submittedName>
        <fullName evidence="2">N-acetyltransferase</fullName>
    </submittedName>
</protein>
<dbReference type="RefSeq" id="WP_233132599.1">
    <property type="nucleotide sequence ID" value="NZ_BSPO01000003.1"/>
</dbReference>
<dbReference type="PROSITE" id="PS51186">
    <property type="entry name" value="GNAT"/>
    <property type="match status" value="1"/>
</dbReference>
<evidence type="ECO:0000313" key="3">
    <source>
        <dbReference type="Proteomes" id="UP001157439"/>
    </source>
</evidence>
<dbReference type="SUPFAM" id="SSF55729">
    <property type="entry name" value="Acyl-CoA N-acyltransferases (Nat)"/>
    <property type="match status" value="1"/>
</dbReference>
<dbReference type="Pfam" id="PF00583">
    <property type="entry name" value="Acetyltransf_1"/>
    <property type="match status" value="1"/>
</dbReference>
<feature type="domain" description="N-acetyltransferase" evidence="1">
    <location>
        <begin position="29"/>
        <end position="168"/>
    </location>
</feature>
<dbReference type="GO" id="GO:0016747">
    <property type="term" value="F:acyltransferase activity, transferring groups other than amino-acyl groups"/>
    <property type="evidence" value="ECO:0007669"/>
    <property type="project" value="InterPro"/>
</dbReference>
<dbReference type="AlphaFoldDB" id="A0AA37WX74"/>
<dbReference type="InterPro" id="IPR016181">
    <property type="entry name" value="Acyl_CoA_acyltransferase"/>
</dbReference>
<dbReference type="Proteomes" id="UP001157439">
    <property type="component" value="Unassembled WGS sequence"/>
</dbReference>